<dbReference type="EMBL" id="NTGA01000007">
    <property type="protein sequence ID" value="PAY24188.1"/>
    <property type="molecule type" value="Genomic_DNA"/>
</dbReference>
<protein>
    <submittedName>
        <fullName evidence="3">Na+/H+ antiporter subunit G</fullName>
    </submittedName>
</protein>
<feature type="transmembrane region" description="Helical" evidence="2">
    <location>
        <begin position="12"/>
        <end position="29"/>
    </location>
</feature>
<dbReference type="OrthoDB" id="3214257at2"/>
<keyword evidence="2" id="KW-0812">Transmembrane</keyword>
<keyword evidence="2" id="KW-0472">Membrane</keyword>
<name>A0A2A2WSM1_9ACTN</name>
<keyword evidence="4" id="KW-1185">Reference proteome</keyword>
<comment type="caution">
    <text evidence="3">The sequence shown here is derived from an EMBL/GenBank/DDBJ whole genome shotgun (WGS) entry which is preliminary data.</text>
</comment>
<comment type="similarity">
    <text evidence="1">Belongs to the CPA3 antiporters (TC 2.A.63) subunit G family.</text>
</comment>
<dbReference type="RefSeq" id="WP_017837837.1">
    <property type="nucleotide sequence ID" value="NZ_NTGA01000007.1"/>
</dbReference>
<dbReference type="GO" id="GO:0015385">
    <property type="term" value="F:sodium:proton antiporter activity"/>
    <property type="evidence" value="ECO:0007669"/>
    <property type="project" value="TreeGrafter"/>
</dbReference>
<proteinExistence type="inferred from homology"/>
<dbReference type="InterPro" id="IPR005133">
    <property type="entry name" value="PhaG_MnhG_YufB"/>
</dbReference>
<dbReference type="AlphaFoldDB" id="A0A2A2WSM1"/>
<organism evidence="3 4">
    <name type="scientific">Dietzia natronolimnaea</name>
    <dbReference type="NCBI Taxonomy" id="161920"/>
    <lineage>
        <taxon>Bacteria</taxon>
        <taxon>Bacillati</taxon>
        <taxon>Actinomycetota</taxon>
        <taxon>Actinomycetes</taxon>
        <taxon>Mycobacteriales</taxon>
        <taxon>Dietziaceae</taxon>
        <taxon>Dietzia</taxon>
    </lineage>
</organism>
<accession>A0A2A2WSM1</accession>
<evidence type="ECO:0000313" key="4">
    <source>
        <dbReference type="Proteomes" id="UP000218810"/>
    </source>
</evidence>
<dbReference type="Pfam" id="PF03334">
    <property type="entry name" value="PhaG_MnhG_YufB"/>
    <property type="match status" value="1"/>
</dbReference>
<evidence type="ECO:0000256" key="1">
    <source>
        <dbReference type="ARBA" id="ARBA00008404"/>
    </source>
</evidence>
<feature type="transmembrane region" description="Helical" evidence="2">
    <location>
        <begin position="66"/>
        <end position="84"/>
    </location>
</feature>
<keyword evidence="2" id="KW-1133">Transmembrane helix</keyword>
<dbReference type="Proteomes" id="UP000218810">
    <property type="component" value="Unassembled WGS sequence"/>
</dbReference>
<dbReference type="PANTHER" id="PTHR34703">
    <property type="entry name" value="ANTIPORTER SUBUNIT MNHG2-RELATED"/>
    <property type="match status" value="1"/>
</dbReference>
<reference evidence="4" key="1">
    <citation type="submission" date="2017-09" db="EMBL/GenBank/DDBJ databases">
        <authorList>
            <person name="Zhang Y."/>
            <person name="Huang X."/>
            <person name="Liu J."/>
            <person name="Lu L."/>
            <person name="Peng K."/>
        </authorList>
    </citation>
    <scope>NUCLEOTIDE SEQUENCE [LARGE SCALE GENOMIC DNA]</scope>
    <source>
        <strain evidence="4">S-XJ-1</strain>
    </source>
</reference>
<sequence>MTDDPREIVSALFVLAGALLTLASAIGLVRFRDTLSRMHPAAKPQVLGLVLVLLGASVRIFPHIDLGMLLLAGIVAVCTAPVIANRVGNLAYHESVEDGTITHEAPVLEKFQASEANRKNTP</sequence>
<gene>
    <name evidence="3" type="ORF">CEY15_04125</name>
</gene>
<evidence type="ECO:0000313" key="3">
    <source>
        <dbReference type="EMBL" id="PAY24188.1"/>
    </source>
</evidence>
<dbReference type="PANTHER" id="PTHR34703:SF1">
    <property type="entry name" value="ANTIPORTER SUBUNIT MNHG2-RELATED"/>
    <property type="match status" value="1"/>
</dbReference>
<evidence type="ECO:0000256" key="2">
    <source>
        <dbReference type="SAM" id="Phobius"/>
    </source>
</evidence>
<feature type="transmembrane region" description="Helical" evidence="2">
    <location>
        <begin position="41"/>
        <end position="60"/>
    </location>
</feature>